<evidence type="ECO:0000313" key="2">
    <source>
        <dbReference type="Proteomes" id="UP000789375"/>
    </source>
</evidence>
<dbReference type="EMBL" id="CAJVPP010012611">
    <property type="protein sequence ID" value="CAG8718230.1"/>
    <property type="molecule type" value="Genomic_DNA"/>
</dbReference>
<keyword evidence="2" id="KW-1185">Reference proteome</keyword>
<reference evidence="1" key="1">
    <citation type="submission" date="2021-06" db="EMBL/GenBank/DDBJ databases">
        <authorList>
            <person name="Kallberg Y."/>
            <person name="Tangrot J."/>
            <person name="Rosling A."/>
        </authorList>
    </citation>
    <scope>NUCLEOTIDE SEQUENCE</scope>
    <source>
        <strain evidence="1">87-6 pot B 2015</strain>
    </source>
</reference>
<feature type="non-terminal residue" evidence="1">
    <location>
        <position position="58"/>
    </location>
</feature>
<dbReference type="AlphaFoldDB" id="A0A9N9I3C7"/>
<comment type="caution">
    <text evidence="1">The sequence shown here is derived from an EMBL/GenBank/DDBJ whole genome shotgun (WGS) entry which is preliminary data.</text>
</comment>
<evidence type="ECO:0000313" key="1">
    <source>
        <dbReference type="EMBL" id="CAG8718230.1"/>
    </source>
</evidence>
<name>A0A9N9I3C7_FUNMO</name>
<dbReference type="Proteomes" id="UP000789375">
    <property type="component" value="Unassembled WGS sequence"/>
</dbReference>
<gene>
    <name evidence="1" type="ORF">FMOSSE_LOCUS14799</name>
</gene>
<protein>
    <submittedName>
        <fullName evidence="1">2689_t:CDS:1</fullName>
    </submittedName>
</protein>
<organism evidence="1 2">
    <name type="scientific">Funneliformis mosseae</name>
    <name type="common">Endomycorrhizal fungus</name>
    <name type="synonym">Glomus mosseae</name>
    <dbReference type="NCBI Taxonomy" id="27381"/>
    <lineage>
        <taxon>Eukaryota</taxon>
        <taxon>Fungi</taxon>
        <taxon>Fungi incertae sedis</taxon>
        <taxon>Mucoromycota</taxon>
        <taxon>Glomeromycotina</taxon>
        <taxon>Glomeromycetes</taxon>
        <taxon>Glomerales</taxon>
        <taxon>Glomeraceae</taxon>
        <taxon>Funneliformis</taxon>
    </lineage>
</organism>
<proteinExistence type="predicted"/>
<feature type="non-terminal residue" evidence="1">
    <location>
        <position position="1"/>
    </location>
</feature>
<accession>A0A9N9I3C7</accession>
<sequence>MPTFVLLKIINELLFDDNNVSDNEKRKLEDNFVNKDIIVSSGSDKDCEVNFGTPNIEM</sequence>